<evidence type="ECO:0000313" key="1">
    <source>
        <dbReference type="EMBL" id="MEQ2178731.1"/>
    </source>
</evidence>
<organism evidence="1 2">
    <name type="scientific">Goodea atripinnis</name>
    <dbReference type="NCBI Taxonomy" id="208336"/>
    <lineage>
        <taxon>Eukaryota</taxon>
        <taxon>Metazoa</taxon>
        <taxon>Chordata</taxon>
        <taxon>Craniata</taxon>
        <taxon>Vertebrata</taxon>
        <taxon>Euteleostomi</taxon>
        <taxon>Actinopterygii</taxon>
        <taxon>Neopterygii</taxon>
        <taxon>Teleostei</taxon>
        <taxon>Neoteleostei</taxon>
        <taxon>Acanthomorphata</taxon>
        <taxon>Ovalentaria</taxon>
        <taxon>Atherinomorphae</taxon>
        <taxon>Cyprinodontiformes</taxon>
        <taxon>Goodeidae</taxon>
        <taxon>Goodea</taxon>
    </lineage>
</organism>
<accession>A0ABV0P4U0</accession>
<name>A0ABV0P4U0_9TELE</name>
<dbReference type="PANTHER" id="PTHR21437">
    <property type="entry name" value="WIDE AWAKE"/>
    <property type="match status" value="1"/>
</dbReference>
<evidence type="ECO:0000313" key="2">
    <source>
        <dbReference type="Proteomes" id="UP001476798"/>
    </source>
</evidence>
<keyword evidence="2" id="KW-1185">Reference proteome</keyword>
<reference evidence="1 2" key="1">
    <citation type="submission" date="2021-06" db="EMBL/GenBank/DDBJ databases">
        <authorList>
            <person name="Palmer J.M."/>
        </authorList>
    </citation>
    <scope>NUCLEOTIDE SEQUENCE [LARGE SCALE GENOMIC DNA]</scope>
    <source>
        <strain evidence="1 2">GA_2019</strain>
        <tissue evidence="1">Muscle</tissue>
    </source>
</reference>
<sequence>NLLGTHNLGRVHYEPIKDRHGNVLLVTIRDTESQHSLFSGRWMQVTKLQSQRKSLSTPEEPYALDILIITMQDILAYQRRSTHRLAPGLYLGYLKLSSSVDQIKVLVSQRTPNMLCHTRIRDNANVSREEWDWIQTLAAAGEKRRSEEDGKEAEQRAESNAPLLYYELQTAIKSLLKHINISLHQVSLILSVSVCFYVQARHFRLYSQEVVEIGHGITFLLLLPPADDVCSAPGQSNPYSPLSGFLHLPLQMFELGNST</sequence>
<comment type="caution">
    <text evidence="1">The sequence shown here is derived from an EMBL/GenBank/DDBJ whole genome shotgun (WGS) entry which is preliminary data.</text>
</comment>
<dbReference type="EMBL" id="JAHRIO010061350">
    <property type="protein sequence ID" value="MEQ2178731.1"/>
    <property type="molecule type" value="Genomic_DNA"/>
</dbReference>
<dbReference type="PANTHER" id="PTHR21437:SF3">
    <property type="entry name" value="ANKYRIN REPEAT AND FIBRONECTIN TYPE-III DOMAIN-CONTAINING PROTEIN 1"/>
    <property type="match status" value="1"/>
</dbReference>
<gene>
    <name evidence="1" type="primary">ANKFN1</name>
    <name evidence="1" type="ORF">GOODEAATRI_017191</name>
</gene>
<protein>
    <submittedName>
        <fullName evidence="1">Ankyrin-repeat and fibronectin type III domain-containing 1</fullName>
    </submittedName>
</protein>
<dbReference type="Proteomes" id="UP001476798">
    <property type="component" value="Unassembled WGS sequence"/>
</dbReference>
<feature type="non-terminal residue" evidence="1">
    <location>
        <position position="1"/>
    </location>
</feature>
<proteinExistence type="predicted"/>
<dbReference type="InterPro" id="IPR039269">
    <property type="entry name" value="ANKFN1"/>
</dbReference>